<sequence>MIMAKIQKFVINNQRTLKKTFSYYIMHISVAMLVAYLVTGNLWMALTLSMLEPTVQAFAFFFHEKVWAAKDRRISALTKEETTA</sequence>
<comment type="caution">
    <text evidence="3">The sequence shown here is derived from an EMBL/GenBank/DDBJ whole genome shotgun (WGS) entry which is preliminary data.</text>
</comment>
<evidence type="ECO:0000313" key="3">
    <source>
        <dbReference type="EMBL" id="KHN68454.1"/>
    </source>
</evidence>
<keyword evidence="1" id="KW-0472">Membrane</keyword>
<name>A0A0B2UGS9_9GAMM</name>
<reference evidence="3 4" key="1">
    <citation type="submission" date="2014-03" db="EMBL/GenBank/DDBJ databases">
        <title>Genome sequence of the diesel-degrader and plant-growth promoter Acinetobacter oleivorans PF-1 isolated from the roots of poplar tree.</title>
        <authorList>
            <person name="Gkorezis P."/>
            <person name="van Hamme J."/>
            <person name="Rineau F."/>
            <person name="Vangronsveld J."/>
            <person name="Francetti A."/>
        </authorList>
    </citation>
    <scope>NUCLEOTIDE SEQUENCE [LARGE SCALE GENOMIC DNA]</scope>
    <source>
        <strain evidence="3 4">PF1</strain>
    </source>
</reference>
<dbReference type="InterPro" id="IPR018638">
    <property type="entry name" value="DUF2061_membrane"/>
</dbReference>
<evidence type="ECO:0000313" key="4">
    <source>
        <dbReference type="Proteomes" id="UP000031012"/>
    </source>
</evidence>
<evidence type="ECO:0000259" key="2">
    <source>
        <dbReference type="Pfam" id="PF09834"/>
    </source>
</evidence>
<keyword evidence="1" id="KW-0812">Transmembrane</keyword>
<dbReference type="Proteomes" id="UP000031012">
    <property type="component" value="Unassembled WGS sequence"/>
</dbReference>
<accession>A0A0B2UGS9</accession>
<feature type="transmembrane region" description="Helical" evidence="1">
    <location>
        <begin position="21"/>
        <end position="38"/>
    </location>
</feature>
<keyword evidence="1" id="KW-1133">Transmembrane helix</keyword>
<organism evidence="3 4">
    <name type="scientific">Acinetobacter oleivorans</name>
    <dbReference type="NCBI Taxonomy" id="1148157"/>
    <lineage>
        <taxon>Bacteria</taxon>
        <taxon>Pseudomonadati</taxon>
        <taxon>Pseudomonadota</taxon>
        <taxon>Gammaproteobacteria</taxon>
        <taxon>Moraxellales</taxon>
        <taxon>Moraxellaceae</taxon>
        <taxon>Acinetobacter</taxon>
    </lineage>
</organism>
<protein>
    <submittedName>
        <fullName evidence="3">Membrane protein</fullName>
    </submittedName>
</protein>
<dbReference type="Pfam" id="PF09834">
    <property type="entry name" value="DUF2061"/>
    <property type="match status" value="1"/>
</dbReference>
<proteinExistence type="predicted"/>
<dbReference type="EMBL" id="JHQK01000002">
    <property type="protein sequence ID" value="KHN68454.1"/>
    <property type="molecule type" value="Genomic_DNA"/>
</dbReference>
<feature type="domain" description="DUF2061" evidence="2">
    <location>
        <begin position="18"/>
        <end position="68"/>
    </location>
</feature>
<evidence type="ECO:0000256" key="1">
    <source>
        <dbReference type="SAM" id="Phobius"/>
    </source>
</evidence>
<dbReference type="AlphaFoldDB" id="A0A0B2UGS9"/>
<gene>
    <name evidence="3" type="ORF">DH17_07460</name>
</gene>